<dbReference type="STRING" id="183763.LP52_11335"/>
<evidence type="ECO:0000256" key="7">
    <source>
        <dbReference type="RuleBase" id="RU363032"/>
    </source>
</evidence>
<dbReference type="GO" id="GO:0005886">
    <property type="term" value="C:plasma membrane"/>
    <property type="evidence" value="ECO:0007669"/>
    <property type="project" value="UniProtKB-SubCell"/>
</dbReference>
<keyword evidence="11" id="KW-1185">Reference proteome</keyword>
<comment type="similarity">
    <text evidence="7">Belongs to the binding-protein-dependent transport system permease family.</text>
</comment>
<evidence type="ECO:0000256" key="2">
    <source>
        <dbReference type="ARBA" id="ARBA00022448"/>
    </source>
</evidence>
<dbReference type="Gene3D" id="1.10.3720.10">
    <property type="entry name" value="MetI-like"/>
    <property type="match status" value="1"/>
</dbReference>
<evidence type="ECO:0000259" key="9">
    <source>
        <dbReference type="PROSITE" id="PS50928"/>
    </source>
</evidence>
<evidence type="ECO:0000256" key="3">
    <source>
        <dbReference type="ARBA" id="ARBA00022475"/>
    </source>
</evidence>
<dbReference type="InterPro" id="IPR035906">
    <property type="entry name" value="MetI-like_sf"/>
</dbReference>
<evidence type="ECO:0000256" key="1">
    <source>
        <dbReference type="ARBA" id="ARBA00004651"/>
    </source>
</evidence>
<dbReference type="Proteomes" id="UP000031675">
    <property type="component" value="Unassembled WGS sequence"/>
</dbReference>
<keyword evidence="3" id="KW-1003">Cell membrane</keyword>
<evidence type="ECO:0000313" key="11">
    <source>
        <dbReference type="Proteomes" id="UP000031675"/>
    </source>
</evidence>
<evidence type="ECO:0000256" key="6">
    <source>
        <dbReference type="ARBA" id="ARBA00023136"/>
    </source>
</evidence>
<dbReference type="CDD" id="cd06261">
    <property type="entry name" value="TM_PBP2"/>
    <property type="match status" value="1"/>
</dbReference>
<evidence type="ECO:0000256" key="4">
    <source>
        <dbReference type="ARBA" id="ARBA00022692"/>
    </source>
</evidence>
<name>A0A0C2FHH8_9ACTN</name>
<dbReference type="InterPro" id="IPR000515">
    <property type="entry name" value="MetI-like"/>
</dbReference>
<protein>
    <submittedName>
        <fullName evidence="10">ABC transporter permease</fullName>
    </submittedName>
</protein>
<dbReference type="PROSITE" id="PS50928">
    <property type="entry name" value="ABC_TM1"/>
    <property type="match status" value="1"/>
</dbReference>
<dbReference type="GO" id="GO:0055085">
    <property type="term" value="P:transmembrane transport"/>
    <property type="evidence" value="ECO:0007669"/>
    <property type="project" value="InterPro"/>
</dbReference>
<proteinExistence type="inferred from homology"/>
<dbReference type="PANTHER" id="PTHR43744">
    <property type="entry name" value="ABC TRANSPORTER PERMEASE PROTEIN MG189-RELATED-RELATED"/>
    <property type="match status" value="1"/>
</dbReference>
<sequence>MSDTATTASAPAGEPAPALGAPEPRQRRLTSRGPRKKRTSLVLQALMVLMVVYTLLPLYWLTVNATKSNGELFRSNGLWLGSEISLWDNIVTTVTYQDGIYLTWLFNTALYSVVGAVGATVICAWGGYALAKFDFPAKRLVRAIVFGAITIPATALAVPTFLLFAELGITNTRLSIIVPALVSPFGLYLMTVFAAASIPDSLLDAAKIDGANAWTTFWRVSFRLMAPGFATVLLFNLVHTWNNYFLPLIMLNDPSLYPLTVGLNQLNNQVTTGANLEPVYNVVLTGSLLAVVPLIASFLFLQRYWQSGLAAGSVKQ</sequence>
<comment type="subcellular location">
    <subcellularLocation>
        <location evidence="1 7">Cell membrane</location>
        <topology evidence="1 7">Multi-pass membrane protein</topology>
    </subcellularLocation>
</comment>
<gene>
    <name evidence="10" type="ORF">LP52_11335</name>
</gene>
<dbReference type="AlphaFoldDB" id="A0A0C2FHH8"/>
<dbReference type="Pfam" id="PF00528">
    <property type="entry name" value="BPD_transp_1"/>
    <property type="match status" value="1"/>
</dbReference>
<keyword evidence="6" id="KW-0472">Membrane</keyword>
<reference evidence="11" key="1">
    <citation type="journal article" date="2015" name="Chem. Biol.">
        <title>Structure, bioactivity, and resistance mechanism of streptomonomicin, an unusual lasso Peptide from an understudied halophilic actinomycete.</title>
        <authorList>
            <person name="Metelev M."/>
            <person name="Tietz J.I."/>
            <person name="Melby J.O."/>
            <person name="Blair P.M."/>
            <person name="Zhu L."/>
            <person name="Livnat I."/>
            <person name="Severinov K."/>
            <person name="Mitchell D.A."/>
        </authorList>
    </citation>
    <scope>NUCLEOTIDE SEQUENCE [LARGE SCALE GENOMIC DNA]</scope>
    <source>
        <strain evidence="11">YIM 90003</strain>
    </source>
</reference>
<dbReference type="OrthoDB" id="4821463at2"/>
<evidence type="ECO:0000313" key="10">
    <source>
        <dbReference type="EMBL" id="KIH98729.1"/>
    </source>
</evidence>
<keyword evidence="2 7" id="KW-0813">Transport</keyword>
<dbReference type="RefSeq" id="WP_040273122.1">
    <property type="nucleotide sequence ID" value="NZ_JROO01000020.1"/>
</dbReference>
<evidence type="ECO:0000256" key="8">
    <source>
        <dbReference type="SAM" id="MobiDB-lite"/>
    </source>
</evidence>
<evidence type="ECO:0000256" key="5">
    <source>
        <dbReference type="ARBA" id="ARBA00022989"/>
    </source>
</evidence>
<comment type="caution">
    <text evidence="10">The sequence shown here is derived from an EMBL/GenBank/DDBJ whole genome shotgun (WGS) entry which is preliminary data.</text>
</comment>
<feature type="compositionally biased region" description="Low complexity" evidence="8">
    <location>
        <begin position="1"/>
        <end position="23"/>
    </location>
</feature>
<organism evidence="10 11">
    <name type="scientific">Streptomonospora alba</name>
    <dbReference type="NCBI Taxonomy" id="183763"/>
    <lineage>
        <taxon>Bacteria</taxon>
        <taxon>Bacillati</taxon>
        <taxon>Actinomycetota</taxon>
        <taxon>Actinomycetes</taxon>
        <taxon>Streptosporangiales</taxon>
        <taxon>Nocardiopsidaceae</taxon>
        <taxon>Streptomonospora</taxon>
    </lineage>
</organism>
<dbReference type="PANTHER" id="PTHR43744:SF12">
    <property type="entry name" value="ABC TRANSPORTER PERMEASE PROTEIN MG189-RELATED"/>
    <property type="match status" value="1"/>
</dbReference>
<feature type="region of interest" description="Disordered" evidence="8">
    <location>
        <begin position="1"/>
        <end position="35"/>
    </location>
</feature>
<dbReference type="EMBL" id="JROO01000020">
    <property type="protein sequence ID" value="KIH98729.1"/>
    <property type="molecule type" value="Genomic_DNA"/>
</dbReference>
<dbReference type="SUPFAM" id="SSF161098">
    <property type="entry name" value="MetI-like"/>
    <property type="match status" value="1"/>
</dbReference>
<keyword evidence="5" id="KW-1133">Transmembrane helix</keyword>
<feature type="domain" description="ABC transmembrane type-1" evidence="9">
    <location>
        <begin position="105"/>
        <end position="301"/>
    </location>
</feature>
<accession>A0A0C2FHH8</accession>
<keyword evidence="4" id="KW-0812">Transmembrane</keyword>